<comment type="caution">
    <text evidence="3">The sequence shown here is derived from an EMBL/GenBank/DDBJ whole genome shotgun (WGS) entry which is preliminary data.</text>
</comment>
<protein>
    <submittedName>
        <fullName evidence="3">Uncharacterized protein</fullName>
    </submittedName>
</protein>
<evidence type="ECO:0000313" key="3">
    <source>
        <dbReference type="EMBL" id="KAF6067096.1"/>
    </source>
</evidence>
<sequence>MARIITIHREEQLSNSYMEGFEQTKNDKFIIHPFLKMKSKLEFRNGRYLWGETWYCPVVEDLNLSTTTATNIDVQKIQSDSSMPNSGYKPYYRNHSPDDLPQVALGLEFENPDMAAQFEYMLAVYDARFKYESQSYYYDRMVYAVNIINFKTIMQEQEEEEEEDIHELTEEFKNQNITDEKCNKFDHDTNDDDDGNDDEDDDFGDFIAC</sequence>
<gene>
    <name evidence="3" type="ORF">FOB64_004525</name>
</gene>
<evidence type="ECO:0000256" key="1">
    <source>
        <dbReference type="SAM" id="Coils"/>
    </source>
</evidence>
<organism evidence="3 4">
    <name type="scientific">Candida albicans</name>
    <name type="common">Yeast</name>
    <dbReference type="NCBI Taxonomy" id="5476"/>
    <lineage>
        <taxon>Eukaryota</taxon>
        <taxon>Fungi</taxon>
        <taxon>Dikarya</taxon>
        <taxon>Ascomycota</taxon>
        <taxon>Saccharomycotina</taxon>
        <taxon>Pichiomycetes</taxon>
        <taxon>Debaryomycetaceae</taxon>
        <taxon>Candida/Lodderomyces clade</taxon>
        <taxon>Candida</taxon>
    </lineage>
</organism>
<accession>A0A8H6BYC0</accession>
<dbReference type="AlphaFoldDB" id="A0A8H6BYC0"/>
<feature type="region of interest" description="Disordered" evidence="2">
    <location>
        <begin position="179"/>
        <end position="209"/>
    </location>
</feature>
<proteinExistence type="predicted"/>
<feature type="coiled-coil region" evidence="1">
    <location>
        <begin position="151"/>
        <end position="178"/>
    </location>
</feature>
<name>A0A8H6BYC0_CANAX</name>
<keyword evidence="1" id="KW-0175">Coiled coil</keyword>
<dbReference type="EMBL" id="JABWAD010000055">
    <property type="protein sequence ID" value="KAF6067096.1"/>
    <property type="molecule type" value="Genomic_DNA"/>
</dbReference>
<feature type="compositionally biased region" description="Basic and acidic residues" evidence="2">
    <location>
        <begin position="179"/>
        <end position="188"/>
    </location>
</feature>
<evidence type="ECO:0000256" key="2">
    <source>
        <dbReference type="SAM" id="MobiDB-lite"/>
    </source>
</evidence>
<evidence type="ECO:0000313" key="4">
    <source>
        <dbReference type="Proteomes" id="UP000536275"/>
    </source>
</evidence>
<reference evidence="3 4" key="1">
    <citation type="submission" date="2020-03" db="EMBL/GenBank/DDBJ databases">
        <title>FDA dAtabase for Regulatory Grade micrObial Sequences (FDA-ARGOS): Supporting development and validation of Infectious Disease Dx tests.</title>
        <authorList>
            <person name="Campos J."/>
            <person name="Goldberg B."/>
            <person name="Tallon L."/>
            <person name="Sadzewicz L."/>
            <person name="Vavikolanu K."/>
            <person name="Mehta A."/>
            <person name="Aluvathingal J."/>
            <person name="Nadendla S."/>
            <person name="Nandy P."/>
            <person name="Geyer C."/>
            <person name="Yan Y."/>
            <person name="Sichtig H."/>
        </authorList>
    </citation>
    <scope>NUCLEOTIDE SEQUENCE [LARGE SCALE GENOMIC DNA]</scope>
    <source>
        <strain evidence="3 4">FDAARGOS_656</strain>
    </source>
</reference>
<dbReference type="Proteomes" id="UP000536275">
    <property type="component" value="Unassembled WGS sequence"/>
</dbReference>
<feature type="compositionally biased region" description="Acidic residues" evidence="2">
    <location>
        <begin position="189"/>
        <end position="209"/>
    </location>
</feature>